<feature type="region of interest" description="Disordered" evidence="1">
    <location>
        <begin position="1"/>
        <end position="42"/>
    </location>
</feature>
<sequence>MQVDSLNPVPVDSDTPAPIATPRPTQRSTGHCSDRREGESPAIPGFLWEEREVPVTPPATTSETLRTIPSPPLPPEEVMNNASAWRTINEHWDLFSICWPTNGDRFEHLLSDHPNRPLVKSVVDGLMAFGATG</sequence>
<gene>
    <name evidence="2" type="ORF">BXZ70DRAFT_902394</name>
</gene>
<dbReference type="OrthoDB" id="3254233at2759"/>
<feature type="compositionally biased region" description="Polar residues" evidence="1">
    <location>
        <begin position="58"/>
        <end position="67"/>
    </location>
</feature>
<accession>A0A8K0UCW7</accession>
<comment type="caution">
    <text evidence="2">The sequence shown here is derived from an EMBL/GenBank/DDBJ whole genome shotgun (WGS) entry which is preliminary data.</text>
</comment>
<evidence type="ECO:0000313" key="2">
    <source>
        <dbReference type="EMBL" id="KAH8077241.1"/>
    </source>
</evidence>
<evidence type="ECO:0000313" key="3">
    <source>
        <dbReference type="Proteomes" id="UP000813824"/>
    </source>
</evidence>
<name>A0A8K0UCW7_9AGAR</name>
<feature type="region of interest" description="Disordered" evidence="1">
    <location>
        <begin position="55"/>
        <end position="76"/>
    </location>
</feature>
<dbReference type="AlphaFoldDB" id="A0A8K0UCW7"/>
<protein>
    <submittedName>
        <fullName evidence="2">Uncharacterized protein</fullName>
    </submittedName>
</protein>
<evidence type="ECO:0000256" key="1">
    <source>
        <dbReference type="SAM" id="MobiDB-lite"/>
    </source>
</evidence>
<keyword evidence="3" id="KW-1185">Reference proteome</keyword>
<proteinExistence type="predicted"/>
<organism evidence="2 3">
    <name type="scientific">Cristinia sonorae</name>
    <dbReference type="NCBI Taxonomy" id="1940300"/>
    <lineage>
        <taxon>Eukaryota</taxon>
        <taxon>Fungi</taxon>
        <taxon>Dikarya</taxon>
        <taxon>Basidiomycota</taxon>
        <taxon>Agaricomycotina</taxon>
        <taxon>Agaricomycetes</taxon>
        <taxon>Agaricomycetidae</taxon>
        <taxon>Agaricales</taxon>
        <taxon>Pleurotineae</taxon>
        <taxon>Stephanosporaceae</taxon>
        <taxon>Cristinia</taxon>
    </lineage>
</organism>
<reference evidence="2" key="1">
    <citation type="journal article" date="2021" name="New Phytol.">
        <title>Evolutionary innovations through gain and loss of genes in the ectomycorrhizal Boletales.</title>
        <authorList>
            <person name="Wu G."/>
            <person name="Miyauchi S."/>
            <person name="Morin E."/>
            <person name="Kuo A."/>
            <person name="Drula E."/>
            <person name="Varga T."/>
            <person name="Kohler A."/>
            <person name="Feng B."/>
            <person name="Cao Y."/>
            <person name="Lipzen A."/>
            <person name="Daum C."/>
            <person name="Hundley H."/>
            <person name="Pangilinan J."/>
            <person name="Johnson J."/>
            <person name="Barry K."/>
            <person name="LaButti K."/>
            <person name="Ng V."/>
            <person name="Ahrendt S."/>
            <person name="Min B."/>
            <person name="Choi I.G."/>
            <person name="Park H."/>
            <person name="Plett J.M."/>
            <person name="Magnuson J."/>
            <person name="Spatafora J.W."/>
            <person name="Nagy L.G."/>
            <person name="Henrissat B."/>
            <person name="Grigoriev I.V."/>
            <person name="Yang Z.L."/>
            <person name="Xu J."/>
            <person name="Martin F.M."/>
        </authorList>
    </citation>
    <scope>NUCLEOTIDE SEQUENCE</scope>
    <source>
        <strain evidence="2">KKN 215</strain>
    </source>
</reference>
<dbReference type="EMBL" id="JAEVFJ010000065">
    <property type="protein sequence ID" value="KAH8077241.1"/>
    <property type="molecule type" value="Genomic_DNA"/>
</dbReference>
<dbReference type="Proteomes" id="UP000813824">
    <property type="component" value="Unassembled WGS sequence"/>
</dbReference>